<proteinExistence type="predicted"/>
<evidence type="ECO:0000313" key="1">
    <source>
        <dbReference type="EMBL" id="ARF09554.1"/>
    </source>
</evidence>
<gene>
    <name evidence="1" type="ORF">Indivirus_1_177</name>
</gene>
<organism evidence="1">
    <name type="scientific">Indivirus ILV1</name>
    <dbReference type="NCBI Taxonomy" id="1977633"/>
    <lineage>
        <taxon>Viruses</taxon>
        <taxon>Varidnaviria</taxon>
        <taxon>Bamfordvirae</taxon>
        <taxon>Nucleocytoviricota</taxon>
        <taxon>Megaviricetes</taxon>
        <taxon>Imitervirales</taxon>
        <taxon>Mimiviridae</taxon>
        <taxon>Klosneuvirinae</taxon>
        <taxon>Indivirus</taxon>
    </lineage>
</organism>
<reference evidence="1" key="1">
    <citation type="journal article" date="2017" name="Science">
        <title>Giant viruses with an expanded complement of translation system components.</title>
        <authorList>
            <person name="Schulz F."/>
            <person name="Yutin N."/>
            <person name="Ivanova N.N."/>
            <person name="Ortega D.R."/>
            <person name="Lee T.K."/>
            <person name="Vierheilig J."/>
            <person name="Daims H."/>
            <person name="Horn M."/>
            <person name="Wagner M."/>
            <person name="Jensen G.J."/>
            <person name="Kyrpides N.C."/>
            <person name="Koonin E.V."/>
            <person name="Woyke T."/>
        </authorList>
    </citation>
    <scope>NUCLEOTIDE SEQUENCE</scope>
    <source>
        <strain evidence="1">ILV1</strain>
    </source>
</reference>
<sequence length="236" mass="28126">MDNLKKIKYDMSNRIIKNPVFDNYDKSLKLSDIVILYNDGMHWKAVPHNIMLSYPVIHDTFENNKKITVYVCPFTLFSCVYFGEFYPTNNIYNGNLVLNDNGKIIIPIKDMHIKKNEVKIMSLRNAISMFPDILFINKDKIEIKEKILVDDYIEKKINKYQPKQIIYIIEYYSKKSDKFKYTVIVPKNNVFDIVKNKFSSYFNNMIDKIRDKGGHIYPCYWFAWQITQSDFKTVEI</sequence>
<accession>A0A1V0SD44</accession>
<name>A0A1V0SD44_9VIRU</name>
<dbReference type="EMBL" id="KY684085">
    <property type="protein sequence ID" value="ARF09554.1"/>
    <property type="molecule type" value="Genomic_DNA"/>
</dbReference>
<protein>
    <submittedName>
        <fullName evidence="1">Uncharacterized protein</fullName>
    </submittedName>
</protein>